<evidence type="ECO:0000313" key="4">
    <source>
        <dbReference type="Proteomes" id="UP000609651"/>
    </source>
</evidence>
<dbReference type="Pfam" id="PF07963">
    <property type="entry name" value="N_methyl"/>
    <property type="match status" value="1"/>
</dbReference>
<dbReference type="PROSITE" id="PS00409">
    <property type="entry name" value="PROKAR_NTER_METHYL"/>
    <property type="match status" value="1"/>
</dbReference>
<dbReference type="NCBIfam" id="TIGR04294">
    <property type="entry name" value="pre_pil_HX9DG"/>
    <property type="match status" value="1"/>
</dbReference>
<dbReference type="InterPro" id="IPR027558">
    <property type="entry name" value="Pre_pil_HX9DG_C"/>
</dbReference>
<accession>A0ABX1VDD0</accession>
<dbReference type="NCBIfam" id="TIGR02532">
    <property type="entry name" value="IV_pilin_GFxxxE"/>
    <property type="match status" value="1"/>
</dbReference>
<keyword evidence="4" id="KW-1185">Reference proteome</keyword>
<dbReference type="Proteomes" id="UP000609651">
    <property type="component" value="Unassembled WGS sequence"/>
</dbReference>
<dbReference type="EMBL" id="WTPX01000039">
    <property type="protein sequence ID" value="NNJ25520.1"/>
    <property type="molecule type" value="Genomic_DNA"/>
</dbReference>
<gene>
    <name evidence="3" type="ORF">LzC2_15910</name>
</gene>
<keyword evidence="1" id="KW-0812">Transmembrane</keyword>
<proteinExistence type="predicted"/>
<keyword evidence="1" id="KW-1133">Transmembrane helix</keyword>
<protein>
    <recommendedName>
        <fullName evidence="2">DUF1559 domain-containing protein</fullName>
    </recommendedName>
</protein>
<feature type="transmembrane region" description="Helical" evidence="1">
    <location>
        <begin position="20"/>
        <end position="42"/>
    </location>
</feature>
<dbReference type="Pfam" id="PF07596">
    <property type="entry name" value="SBP_bac_10"/>
    <property type="match status" value="1"/>
</dbReference>
<sequence>MLTTTTSSPAAPAPRRAGFTLIELLVVIAIIAILVSLLLPAVQQAREAARKAQCQNNLKQIGLALHNYESVARVLPPSFVVDADPNSTGGQWSVHVRLLPFLEQLNLEELVDFEQEYGGDSASLEVRTFRVPTYLCPSEIEDHVRTDSSGNPIHYPTNYGFNGGDWFVWSNETRRQGTGAFAPNSAFGFQSFRDGVTGTMAFSEVKAFTPYVRDGEESPDDPPADPAALRDLAGSFKTNSGHTEWVDGRVHQTGFTAAFGPSAETPIAGGAAGGGADDGDFTACREGKTCAGPTHAAVTSRSYHEGGVHCLMMDGSARFVSDSVKLEVWRAVSTRAGGEVVDEF</sequence>
<dbReference type="PANTHER" id="PTHR30093">
    <property type="entry name" value="GENERAL SECRETION PATHWAY PROTEIN G"/>
    <property type="match status" value="1"/>
</dbReference>
<evidence type="ECO:0000259" key="2">
    <source>
        <dbReference type="Pfam" id="PF07596"/>
    </source>
</evidence>
<feature type="domain" description="DUF1559" evidence="2">
    <location>
        <begin position="43"/>
        <end position="325"/>
    </location>
</feature>
<dbReference type="InterPro" id="IPR011453">
    <property type="entry name" value="DUF1559"/>
</dbReference>
<dbReference type="InterPro" id="IPR012902">
    <property type="entry name" value="N_methyl_site"/>
</dbReference>
<name>A0ABX1VDD0_9PLAN</name>
<dbReference type="PANTHER" id="PTHR30093:SF2">
    <property type="entry name" value="TYPE II SECRETION SYSTEM PROTEIN H"/>
    <property type="match status" value="1"/>
</dbReference>
<evidence type="ECO:0000256" key="1">
    <source>
        <dbReference type="SAM" id="Phobius"/>
    </source>
</evidence>
<dbReference type="InterPro" id="IPR045584">
    <property type="entry name" value="Pilin-like"/>
</dbReference>
<reference evidence="3 4" key="1">
    <citation type="journal article" date="2020" name="Syst. Appl. Microbiol.">
        <title>Alienimonas chondri sp. nov., a novel planctomycete isolated from the biofilm of the red alga Chondrus crispus.</title>
        <authorList>
            <person name="Vitorino I."/>
            <person name="Albuquerque L."/>
            <person name="Wiegand S."/>
            <person name="Kallscheuer N."/>
            <person name="da Costa M.S."/>
            <person name="Lobo-da-Cunha A."/>
            <person name="Jogler C."/>
            <person name="Lage O.M."/>
        </authorList>
    </citation>
    <scope>NUCLEOTIDE SEQUENCE [LARGE SCALE GENOMIC DNA]</scope>
    <source>
        <strain evidence="3 4">LzC2</strain>
    </source>
</reference>
<dbReference type="RefSeq" id="WP_246254859.1">
    <property type="nucleotide sequence ID" value="NZ_WTPX01000039.1"/>
</dbReference>
<evidence type="ECO:0000313" key="3">
    <source>
        <dbReference type="EMBL" id="NNJ25520.1"/>
    </source>
</evidence>
<dbReference type="Gene3D" id="3.30.700.10">
    <property type="entry name" value="Glycoprotein, Type 4 Pilin"/>
    <property type="match status" value="1"/>
</dbReference>
<dbReference type="SUPFAM" id="SSF54523">
    <property type="entry name" value="Pili subunits"/>
    <property type="match status" value="1"/>
</dbReference>
<keyword evidence="1" id="KW-0472">Membrane</keyword>
<organism evidence="3 4">
    <name type="scientific">Alienimonas chondri</name>
    <dbReference type="NCBI Taxonomy" id="2681879"/>
    <lineage>
        <taxon>Bacteria</taxon>
        <taxon>Pseudomonadati</taxon>
        <taxon>Planctomycetota</taxon>
        <taxon>Planctomycetia</taxon>
        <taxon>Planctomycetales</taxon>
        <taxon>Planctomycetaceae</taxon>
        <taxon>Alienimonas</taxon>
    </lineage>
</organism>
<comment type="caution">
    <text evidence="3">The sequence shown here is derived from an EMBL/GenBank/DDBJ whole genome shotgun (WGS) entry which is preliminary data.</text>
</comment>